<sequence>MAKIRPLPSELQKVAFEELGEVPCKISKHLNTLKVWIARNPQLKIRNDDQLLVQFLRGCKYDMEKAKSKLEQFCNLRSKRPDWFMPVDVDDPQFRNFHNTGTYCSLPTPFPGNGSRIILLQIKFPPTEFGVDEIFRYAASVSEIMCVNDPYACINGVTIVQDYAQATAKHFMLLSPGLVRHILSFYSKAIPIRIKALYYINLSSYAHRFLNVMRPLLPSKLKDRVFLCGSNLDDLGEHFPRNYFPREYGGENGSLAEICAADHKLWDEYKGYFKENV</sequence>
<organism evidence="2 3">
    <name type="scientific">Stomoxys calcitrans</name>
    <name type="common">Stable fly</name>
    <name type="synonym">Conops calcitrans</name>
    <dbReference type="NCBI Taxonomy" id="35570"/>
    <lineage>
        <taxon>Eukaryota</taxon>
        <taxon>Metazoa</taxon>
        <taxon>Ecdysozoa</taxon>
        <taxon>Arthropoda</taxon>
        <taxon>Hexapoda</taxon>
        <taxon>Insecta</taxon>
        <taxon>Pterygota</taxon>
        <taxon>Neoptera</taxon>
        <taxon>Endopterygota</taxon>
        <taxon>Diptera</taxon>
        <taxon>Brachycera</taxon>
        <taxon>Muscomorpha</taxon>
        <taxon>Muscoidea</taxon>
        <taxon>Muscidae</taxon>
        <taxon>Stomoxys</taxon>
    </lineage>
</organism>
<feature type="domain" description="CRAL-TRIO" evidence="1">
    <location>
        <begin position="150"/>
        <end position="256"/>
    </location>
</feature>
<evidence type="ECO:0000259" key="1">
    <source>
        <dbReference type="PROSITE" id="PS50191"/>
    </source>
</evidence>
<dbReference type="Pfam" id="PF00650">
    <property type="entry name" value="CRAL_TRIO"/>
    <property type="match status" value="1"/>
</dbReference>
<accession>A0A1I8PN00</accession>
<gene>
    <name evidence="2" type="primary">106095726</name>
</gene>
<dbReference type="InterPro" id="IPR011074">
    <property type="entry name" value="CRAL/TRIO_N_dom"/>
</dbReference>
<name>A0A1I8PN00_STOCA</name>
<dbReference type="SMART" id="SM01100">
    <property type="entry name" value="CRAL_TRIO_N"/>
    <property type="match status" value="1"/>
</dbReference>
<dbReference type="Gene3D" id="1.20.5.1200">
    <property type="entry name" value="Alpha-tocopherol transfer"/>
    <property type="match status" value="1"/>
</dbReference>
<dbReference type="InterPro" id="IPR036865">
    <property type="entry name" value="CRAL-TRIO_dom_sf"/>
</dbReference>
<dbReference type="GO" id="GO:1902936">
    <property type="term" value="F:phosphatidylinositol bisphosphate binding"/>
    <property type="evidence" value="ECO:0007669"/>
    <property type="project" value="TreeGrafter"/>
</dbReference>
<dbReference type="SUPFAM" id="SSF46938">
    <property type="entry name" value="CRAL/TRIO N-terminal domain"/>
    <property type="match status" value="1"/>
</dbReference>
<dbReference type="PRINTS" id="PR00180">
    <property type="entry name" value="CRETINALDHBP"/>
</dbReference>
<dbReference type="CDD" id="cd00170">
    <property type="entry name" value="SEC14"/>
    <property type="match status" value="1"/>
</dbReference>
<dbReference type="PROSITE" id="PS50191">
    <property type="entry name" value="CRAL_TRIO"/>
    <property type="match status" value="1"/>
</dbReference>
<dbReference type="VEuPathDB" id="VectorBase:SCAU009583"/>
<dbReference type="OrthoDB" id="6682367at2759"/>
<keyword evidence="3" id="KW-1185">Reference proteome</keyword>
<protein>
    <recommendedName>
        <fullName evidence="1">CRAL-TRIO domain-containing protein</fullName>
    </recommendedName>
</protein>
<dbReference type="SMART" id="SM00516">
    <property type="entry name" value="SEC14"/>
    <property type="match status" value="1"/>
</dbReference>
<dbReference type="Gene3D" id="3.40.525.10">
    <property type="entry name" value="CRAL-TRIO lipid binding domain"/>
    <property type="match status" value="1"/>
</dbReference>
<dbReference type="Gene3D" id="1.10.8.20">
    <property type="entry name" value="N-terminal domain of phosphatidylinositol transfer protein sec14p"/>
    <property type="match status" value="1"/>
</dbReference>
<dbReference type="PANTHER" id="PTHR10174:SF216">
    <property type="entry name" value="CRAL-TRIO DOMAIN-CONTAINING PROTEIN-RELATED"/>
    <property type="match status" value="1"/>
</dbReference>
<dbReference type="AlphaFoldDB" id="A0A1I8PN00"/>
<dbReference type="Proteomes" id="UP000095300">
    <property type="component" value="Unassembled WGS sequence"/>
</dbReference>
<dbReference type="KEGG" id="scac:106095726"/>
<reference evidence="2" key="1">
    <citation type="submission" date="2020-05" db="UniProtKB">
        <authorList>
            <consortium name="EnsemblMetazoa"/>
        </authorList>
    </citation>
    <scope>IDENTIFICATION</scope>
    <source>
        <strain evidence="2">USDA</strain>
    </source>
</reference>
<evidence type="ECO:0000313" key="3">
    <source>
        <dbReference type="Proteomes" id="UP000095300"/>
    </source>
</evidence>
<proteinExistence type="predicted"/>
<evidence type="ECO:0000313" key="2">
    <source>
        <dbReference type="EnsemblMetazoa" id="SCAU009583-PA"/>
    </source>
</evidence>
<dbReference type="InterPro" id="IPR001251">
    <property type="entry name" value="CRAL-TRIO_dom"/>
</dbReference>
<dbReference type="InterPro" id="IPR036273">
    <property type="entry name" value="CRAL/TRIO_N_dom_sf"/>
</dbReference>
<dbReference type="SUPFAM" id="SSF52087">
    <property type="entry name" value="CRAL/TRIO domain"/>
    <property type="match status" value="1"/>
</dbReference>
<dbReference type="PANTHER" id="PTHR10174">
    <property type="entry name" value="ALPHA-TOCOPHEROL TRANSFER PROTEIN-RELATED"/>
    <property type="match status" value="1"/>
</dbReference>
<dbReference type="EnsemblMetazoa" id="SCAU009583-RA">
    <property type="protein sequence ID" value="SCAU009583-PA"/>
    <property type="gene ID" value="SCAU009583"/>
</dbReference>
<dbReference type="GO" id="GO:0016020">
    <property type="term" value="C:membrane"/>
    <property type="evidence" value="ECO:0007669"/>
    <property type="project" value="TreeGrafter"/>
</dbReference>